<evidence type="ECO:0000313" key="2">
    <source>
        <dbReference type="Proteomes" id="UP000499080"/>
    </source>
</evidence>
<name>A0A4Y2L7C6_ARAVE</name>
<evidence type="ECO:0000313" key="1">
    <source>
        <dbReference type="EMBL" id="GBN09496.1"/>
    </source>
</evidence>
<organism evidence="1 2">
    <name type="scientific">Araneus ventricosus</name>
    <name type="common">Orbweaver spider</name>
    <name type="synonym">Epeira ventricosa</name>
    <dbReference type="NCBI Taxonomy" id="182803"/>
    <lineage>
        <taxon>Eukaryota</taxon>
        <taxon>Metazoa</taxon>
        <taxon>Ecdysozoa</taxon>
        <taxon>Arthropoda</taxon>
        <taxon>Chelicerata</taxon>
        <taxon>Arachnida</taxon>
        <taxon>Araneae</taxon>
        <taxon>Araneomorphae</taxon>
        <taxon>Entelegynae</taxon>
        <taxon>Araneoidea</taxon>
        <taxon>Araneidae</taxon>
        <taxon>Araneus</taxon>
    </lineage>
</organism>
<dbReference type="AlphaFoldDB" id="A0A4Y2L7C6"/>
<protein>
    <submittedName>
        <fullName evidence="1">Uncharacterized protein</fullName>
    </submittedName>
</protein>
<gene>
    <name evidence="1" type="ORF">AVEN_141005_1</name>
</gene>
<accession>A0A4Y2L7C6</accession>
<comment type="caution">
    <text evidence="1">The sequence shown here is derived from an EMBL/GenBank/DDBJ whole genome shotgun (WGS) entry which is preliminary data.</text>
</comment>
<proteinExistence type="predicted"/>
<dbReference type="Proteomes" id="UP000499080">
    <property type="component" value="Unassembled WGS sequence"/>
</dbReference>
<dbReference type="EMBL" id="BGPR01005364">
    <property type="protein sequence ID" value="GBN09496.1"/>
    <property type="molecule type" value="Genomic_DNA"/>
</dbReference>
<keyword evidence="2" id="KW-1185">Reference proteome</keyword>
<sequence length="128" mass="14806">MANLVRRCADSVRIAITKAKIFIQGLWKIKLDWSGDYHDTMKEEKVLYEYQVNNLKFKDIFCFLGQCVLRYMGFPTHQNVPNTYSLLEVLTESDSLKLVYCAASPRWLHVGCLYRLELSAALHGIEIS</sequence>
<reference evidence="1 2" key="1">
    <citation type="journal article" date="2019" name="Sci. Rep.">
        <title>Orb-weaving spider Araneus ventricosus genome elucidates the spidroin gene catalogue.</title>
        <authorList>
            <person name="Kono N."/>
            <person name="Nakamura H."/>
            <person name="Ohtoshi R."/>
            <person name="Moran D.A.P."/>
            <person name="Shinohara A."/>
            <person name="Yoshida Y."/>
            <person name="Fujiwara M."/>
            <person name="Mori M."/>
            <person name="Tomita M."/>
            <person name="Arakawa K."/>
        </authorList>
    </citation>
    <scope>NUCLEOTIDE SEQUENCE [LARGE SCALE GENOMIC DNA]</scope>
</reference>